<name>A0ABW4RHE9_9BACL</name>
<dbReference type="PANTHER" id="PTHR43308:SF5">
    <property type="entry name" value="S-LAYER PROTEIN _ PEPTIDOGLYCAN ENDO-BETA-N-ACETYLGLUCOSAMINIDASE"/>
    <property type="match status" value="1"/>
</dbReference>
<feature type="domain" description="SLH" evidence="2">
    <location>
        <begin position="1325"/>
        <end position="1383"/>
    </location>
</feature>
<reference evidence="4" key="1">
    <citation type="journal article" date="2019" name="Int. J. Syst. Evol. Microbiol.">
        <title>The Global Catalogue of Microorganisms (GCM) 10K type strain sequencing project: providing services to taxonomists for standard genome sequencing and annotation.</title>
        <authorList>
            <consortium name="The Broad Institute Genomics Platform"/>
            <consortium name="The Broad Institute Genome Sequencing Center for Infectious Disease"/>
            <person name="Wu L."/>
            <person name="Ma J."/>
        </authorList>
    </citation>
    <scope>NUCLEOTIDE SEQUENCE [LARGE SCALE GENOMIC DNA]</scope>
    <source>
        <strain evidence="4">CCUG 54950</strain>
    </source>
</reference>
<dbReference type="InterPro" id="IPR051465">
    <property type="entry name" value="Cell_Envelope_Struct_Comp"/>
</dbReference>
<evidence type="ECO:0000256" key="1">
    <source>
        <dbReference type="SAM" id="MobiDB-lite"/>
    </source>
</evidence>
<dbReference type="EMBL" id="JBHUEH010000014">
    <property type="protein sequence ID" value="MFD1885732.1"/>
    <property type="molecule type" value="Genomic_DNA"/>
</dbReference>
<dbReference type="InterPro" id="IPR040751">
    <property type="entry name" value="SbsC_C"/>
</dbReference>
<dbReference type="Pfam" id="PF00395">
    <property type="entry name" value="SLH"/>
    <property type="match status" value="3"/>
</dbReference>
<dbReference type="Proteomes" id="UP001597233">
    <property type="component" value="Unassembled WGS sequence"/>
</dbReference>
<dbReference type="Pfam" id="PF18316">
    <property type="entry name" value="S-l_SbsC_C"/>
    <property type="match status" value="1"/>
</dbReference>
<dbReference type="RefSeq" id="WP_347324687.1">
    <property type="nucleotide sequence ID" value="NZ_JBCGUH010000004.1"/>
</dbReference>
<feature type="domain" description="SLH" evidence="2">
    <location>
        <begin position="1254"/>
        <end position="1317"/>
    </location>
</feature>
<gene>
    <name evidence="3" type="ORF">ACFSC9_09365</name>
</gene>
<dbReference type="PANTHER" id="PTHR43308">
    <property type="entry name" value="OUTER MEMBRANE PROTEIN ALPHA-RELATED"/>
    <property type="match status" value="1"/>
</dbReference>
<keyword evidence="4" id="KW-1185">Reference proteome</keyword>
<evidence type="ECO:0000313" key="4">
    <source>
        <dbReference type="Proteomes" id="UP001597233"/>
    </source>
</evidence>
<evidence type="ECO:0000313" key="3">
    <source>
        <dbReference type="EMBL" id="MFD1885732.1"/>
    </source>
</evidence>
<feature type="compositionally biased region" description="Low complexity" evidence="1">
    <location>
        <begin position="946"/>
        <end position="965"/>
    </location>
</feature>
<evidence type="ECO:0000259" key="2">
    <source>
        <dbReference type="PROSITE" id="PS51272"/>
    </source>
</evidence>
<dbReference type="PROSITE" id="PS51272">
    <property type="entry name" value="SLH"/>
    <property type="match status" value="3"/>
</dbReference>
<dbReference type="InterPro" id="IPR011050">
    <property type="entry name" value="Pectin_lyase_fold/virulence"/>
</dbReference>
<feature type="region of interest" description="Disordered" evidence="1">
    <location>
        <begin position="933"/>
        <end position="968"/>
    </location>
</feature>
<dbReference type="InterPro" id="IPR001119">
    <property type="entry name" value="SLH_dom"/>
</dbReference>
<dbReference type="SUPFAM" id="SSF51126">
    <property type="entry name" value="Pectin lyase-like"/>
    <property type="match status" value="1"/>
</dbReference>
<sequence length="1383" mass="146249">MNNVFTVTNTNGDDSTGSFAWAIAQAGQVANGKVVFNPALAGSTITLTGSLTHWNPGDNTSLEIGAQSTGSFTIQGLTDAQGKPAVTINGNGVQGIYATGSGTFSMSNLIMKNFNVVDTHGGLDYMGSALSITGEQYSSVTLDNVYFIGNNKAFKTMGGIVSLSIVKAPYKANFNRVKFLNNSLAANDASNNTFQGMLFFNSFVKAVITNSLFADNTVNTHTSSTGIGSISAGGGAYDAIWYNNTFANNSLTNDQGNVLAPIAYLTDAGRPSNTTFENEFRNNIVANSSLNFTAQTKISALLFRASPDVPPVSVDPNLIVTSADSSLFRNTDMQDYRLTNTAVSAIDQGDNTYVLSSLDLDGNPRSDGGIVDLGALEYAPGSNAELDSIANQKPHADDVSKDNGSSIATAIKWAMNMPPTVSAIDQSSLKAVDSAATINLYKSADYASNEVAGSSSIPIKTDGQPTYLYVKVTAENGTTVRYYQVALYPPITTVTLLSAVADGSDTSTTTKIDLTFDKDISNFTIDDMLIFGITASASVQSVSGSGKKWSVFVDSIQLNPDPPPANQYPTSGEVQFILNSVPYLYNFDVDSSLQNLTIYKAKAPHTTPQAAIDYTSEKLTGLEPGNTYSINGSSVIADTYGHVDIPSFWMGQTVNVIHVASGGSVDSQPQTFTIPTRPLPPMNISVTDATYAQAHDGKLSGVNSTMEYMIGDGIQWNNIHSNEIDNLAVNTYFIRYKATATSFASKATSKAVGVKDPNAEIVPAPAVIADDTMNTINGLDTTMEISVDGQAYVLYNGSNLPDLTGDHDVKVRYAATSSKPAGLVTLLNFTANPVPLLLVTATDAPGSSNNGKTAISITSSSLPGSGHKWVFKNFGTTTVVQPAVGTIANGYSDLPASGWIDAANNDSIIVAEVDGNGKVLRFATVKAIVITESSSGGKSSGGGGSTPSTTPTVPTPGTSTPTTAGKQPVIVLVNGKQEDAGEATTTTENNIKTTTIDVDTNKLKTKLDAEGLNAIVTIPISSDSDVNRAQIDGQALQNMQDKSATIVLQTDTASYKLPAKEIQLSTLVSSNGTSTTNTASDVKVMMQIAKSPQAVTEKMTEASKSKKATLLTAPYDFKITVTNDGKSIDVNLFNAYVERTIQLPDNVDPTKITTGVVLRDDNSIDHIPTKVIQQNNHYYAVLNSLTNSNYSVVWHPMTFADVTNHWAKDAVNDMGSRMVVNGVTDTTFHPNANITRAEFAAIIVRGLGLPTDQAAASFSDVKSDAWYAGAVQTAVSYKLINGFEDGTFRPQDTITREQAMMIVAKAMKLTGLAERTSASNATSALASFTDHGQIGGWAKDNLALTVRAKLINGRSGKIDPKANMTRAEVAALVERLLKQSQLI</sequence>
<organism evidence="3 4">
    <name type="scientific">Paenibacillus wenxiniae</name>
    <dbReference type="NCBI Taxonomy" id="1636843"/>
    <lineage>
        <taxon>Bacteria</taxon>
        <taxon>Bacillati</taxon>
        <taxon>Bacillota</taxon>
        <taxon>Bacilli</taxon>
        <taxon>Bacillales</taxon>
        <taxon>Paenibacillaceae</taxon>
        <taxon>Paenibacillus</taxon>
    </lineage>
</organism>
<feature type="domain" description="SLH" evidence="2">
    <location>
        <begin position="1194"/>
        <end position="1253"/>
    </location>
</feature>
<protein>
    <submittedName>
        <fullName evidence="3">S-layer homology domain-containing protein</fullName>
    </submittedName>
</protein>
<accession>A0ABW4RHE9</accession>
<proteinExistence type="predicted"/>
<comment type="caution">
    <text evidence="3">The sequence shown here is derived from an EMBL/GenBank/DDBJ whole genome shotgun (WGS) entry which is preliminary data.</text>
</comment>